<name>A0A8S0S6G5_OLEEU</name>
<dbReference type="EMBL" id="CACTIH010003910">
    <property type="protein sequence ID" value="CAA2987233.1"/>
    <property type="molecule type" value="Genomic_DNA"/>
</dbReference>
<dbReference type="Gramene" id="OE9A078998T1">
    <property type="protein sequence ID" value="OE9A078998C1"/>
    <property type="gene ID" value="OE9A078998"/>
</dbReference>
<feature type="compositionally biased region" description="Low complexity" evidence="1">
    <location>
        <begin position="26"/>
        <end position="40"/>
    </location>
</feature>
<evidence type="ECO:0000256" key="1">
    <source>
        <dbReference type="SAM" id="MobiDB-lite"/>
    </source>
</evidence>
<organism evidence="2 3">
    <name type="scientific">Olea europaea subsp. europaea</name>
    <dbReference type="NCBI Taxonomy" id="158383"/>
    <lineage>
        <taxon>Eukaryota</taxon>
        <taxon>Viridiplantae</taxon>
        <taxon>Streptophyta</taxon>
        <taxon>Embryophyta</taxon>
        <taxon>Tracheophyta</taxon>
        <taxon>Spermatophyta</taxon>
        <taxon>Magnoliopsida</taxon>
        <taxon>eudicotyledons</taxon>
        <taxon>Gunneridae</taxon>
        <taxon>Pentapetalae</taxon>
        <taxon>asterids</taxon>
        <taxon>lamiids</taxon>
        <taxon>Lamiales</taxon>
        <taxon>Oleaceae</taxon>
        <taxon>Oleeae</taxon>
        <taxon>Olea</taxon>
    </lineage>
</organism>
<accession>A0A8S0S6G5</accession>
<dbReference type="Proteomes" id="UP000594638">
    <property type="component" value="Unassembled WGS sequence"/>
</dbReference>
<sequence length="311" mass="35228">MKGISKPISSPSRAEKFAPPLIRFLRNNAGSRSRGRSNSSPMFRMRSKKDAAPVIEPSSPKVTCFGQVKARTSSSKTTASPRPSSGFSATANRPCRWLNRTLFCHNIISSKFHRPTRPFREMGLCFGSGFCKKVDKTKDSSRVDYSNQGSRRNHDRKIVMNYKNVEAQVQEKERDFLDSEPPKNALLLTRCHSAPYRSSSLACQFWGSPLASTETEYDTKIEEKSLHELQKPSCENVMLDLRRNQESENPVNNVQDSKEDARGQVVVHPLLFTRCKSVPARTGGRLNTDVNLWRQRRLGVTGLFITQFNRN</sequence>
<gene>
    <name evidence="2" type="ORF">OLEA9_A078998</name>
</gene>
<evidence type="ECO:0000313" key="2">
    <source>
        <dbReference type="EMBL" id="CAA2987233.1"/>
    </source>
</evidence>
<dbReference type="OrthoDB" id="785861at2759"/>
<feature type="compositionally biased region" description="Low complexity" evidence="1">
    <location>
        <begin position="69"/>
        <end position="85"/>
    </location>
</feature>
<dbReference type="AlphaFoldDB" id="A0A8S0S6G5"/>
<proteinExistence type="predicted"/>
<dbReference type="PANTHER" id="PTHR33448:SF10">
    <property type="entry name" value="PROTAMINE P1 FAMILY PROTEIN"/>
    <property type="match status" value="1"/>
</dbReference>
<evidence type="ECO:0000313" key="3">
    <source>
        <dbReference type="Proteomes" id="UP000594638"/>
    </source>
</evidence>
<feature type="region of interest" description="Disordered" evidence="1">
    <location>
        <begin position="1"/>
        <end position="89"/>
    </location>
</feature>
<protein>
    <submittedName>
        <fullName evidence="2">Uncharacterized protein</fullName>
    </submittedName>
</protein>
<dbReference type="PANTHER" id="PTHR33448">
    <property type="entry name" value="CHLOROPLAST PROTEIN HCF243-RELATED"/>
    <property type="match status" value="1"/>
</dbReference>
<reference evidence="2 3" key="1">
    <citation type="submission" date="2019-12" db="EMBL/GenBank/DDBJ databases">
        <authorList>
            <person name="Alioto T."/>
            <person name="Alioto T."/>
            <person name="Gomez Garrido J."/>
        </authorList>
    </citation>
    <scope>NUCLEOTIDE SEQUENCE [LARGE SCALE GENOMIC DNA]</scope>
</reference>
<comment type="caution">
    <text evidence="2">The sequence shown here is derived from an EMBL/GenBank/DDBJ whole genome shotgun (WGS) entry which is preliminary data.</text>
</comment>
<keyword evidence="3" id="KW-1185">Reference proteome</keyword>